<dbReference type="Proteomes" id="UP001497535">
    <property type="component" value="Unassembled WGS sequence"/>
</dbReference>
<comment type="caution">
    <text evidence="1">The sequence shown here is derived from an EMBL/GenBank/DDBJ whole genome shotgun (WGS) entry which is preliminary data.</text>
</comment>
<evidence type="ECO:0000313" key="1">
    <source>
        <dbReference type="EMBL" id="CAK5092053.1"/>
    </source>
</evidence>
<name>A0ACB1ALM9_MELEN</name>
<proteinExistence type="predicted"/>
<evidence type="ECO:0000313" key="2">
    <source>
        <dbReference type="Proteomes" id="UP001497535"/>
    </source>
</evidence>
<reference evidence="1" key="1">
    <citation type="submission" date="2023-11" db="EMBL/GenBank/DDBJ databases">
        <authorList>
            <person name="Poullet M."/>
        </authorList>
    </citation>
    <scope>NUCLEOTIDE SEQUENCE</scope>
    <source>
        <strain evidence="1">E1834</strain>
    </source>
</reference>
<organism evidence="1 2">
    <name type="scientific">Meloidogyne enterolobii</name>
    <name type="common">Root-knot nematode worm</name>
    <name type="synonym">Meloidogyne mayaguensis</name>
    <dbReference type="NCBI Taxonomy" id="390850"/>
    <lineage>
        <taxon>Eukaryota</taxon>
        <taxon>Metazoa</taxon>
        <taxon>Ecdysozoa</taxon>
        <taxon>Nematoda</taxon>
        <taxon>Chromadorea</taxon>
        <taxon>Rhabditida</taxon>
        <taxon>Tylenchina</taxon>
        <taxon>Tylenchomorpha</taxon>
        <taxon>Tylenchoidea</taxon>
        <taxon>Meloidogynidae</taxon>
        <taxon>Meloidogyninae</taxon>
        <taxon>Meloidogyne</taxon>
    </lineage>
</organism>
<accession>A0ACB1ALM9</accession>
<keyword evidence="2" id="KW-1185">Reference proteome</keyword>
<protein>
    <submittedName>
        <fullName evidence="1">Uncharacterized protein</fullName>
    </submittedName>
</protein>
<dbReference type="EMBL" id="CAVMJV010000091">
    <property type="protein sequence ID" value="CAK5092053.1"/>
    <property type="molecule type" value="Genomic_DNA"/>
</dbReference>
<gene>
    <name evidence="1" type="ORF">MENTE1834_LOCUS39925</name>
</gene>
<sequence>MPQPPHSLNIIRRPLNILFSLPTKFILILFTLFIGIEGFNVDTKNAQIHRRPNTGFGYTVDFAYRDSRNRKLT</sequence>